<dbReference type="AlphaFoldDB" id="A0A9E7CVX4"/>
<evidence type="ECO:0000313" key="1">
    <source>
        <dbReference type="EMBL" id="UOK70164.1"/>
    </source>
</evidence>
<gene>
    <name evidence="1" type="ORF">K9D25_15705</name>
</gene>
<sequence length="77" mass="8702">MSLAQDRQRRRQLAEDYAARRRKFAPISEVEQQLKKLTHRLLRSEVAEAKAARRKASAATRAGSLAADLDLFTVNHG</sequence>
<reference evidence="1" key="1">
    <citation type="submission" date="2021-09" db="EMBL/GenBank/DDBJ databases">
        <title>Network and meta-omics reveal the key degrader and cooperation patterns in an efficient 1,4-dioxane-degrading microbial community.</title>
        <authorList>
            <person name="Dai C."/>
        </authorList>
    </citation>
    <scope>NUCLEOTIDE SEQUENCE</scope>
    <source>
        <strain evidence="1">ZM13</strain>
    </source>
</reference>
<dbReference type="EMBL" id="CP083239">
    <property type="protein sequence ID" value="UOK70164.1"/>
    <property type="molecule type" value="Genomic_DNA"/>
</dbReference>
<dbReference type="RefSeq" id="WP_244376568.1">
    <property type="nucleotide sequence ID" value="NZ_CP083239.1"/>
</dbReference>
<accession>A0A9E7CVX4</accession>
<proteinExistence type="predicted"/>
<evidence type="ECO:0000313" key="2">
    <source>
        <dbReference type="Proteomes" id="UP000831684"/>
    </source>
</evidence>
<organism evidence="1 2">
    <name type="scientific">Ancylobacter polymorphus</name>
    <dbReference type="NCBI Taxonomy" id="223390"/>
    <lineage>
        <taxon>Bacteria</taxon>
        <taxon>Pseudomonadati</taxon>
        <taxon>Pseudomonadota</taxon>
        <taxon>Alphaproteobacteria</taxon>
        <taxon>Hyphomicrobiales</taxon>
        <taxon>Xanthobacteraceae</taxon>
        <taxon>Ancylobacter</taxon>
    </lineage>
</organism>
<dbReference type="Proteomes" id="UP000831684">
    <property type="component" value="Chromosome"/>
</dbReference>
<protein>
    <submittedName>
        <fullName evidence="1">Uncharacterized protein</fullName>
    </submittedName>
</protein>
<dbReference type="KEGG" id="apol:K9D25_15705"/>
<name>A0A9E7CVX4_9HYPH</name>